<dbReference type="PANTHER" id="PTHR41286">
    <property type="entry name" value="HNH NUCLEASE YAJD-RELATED"/>
    <property type="match status" value="1"/>
</dbReference>
<gene>
    <name evidence="6" type="ORF">E4Q23_12335</name>
</gene>
<keyword evidence="6" id="KW-0255">Endonuclease</keyword>
<dbReference type="SMART" id="SM00507">
    <property type="entry name" value="HNHc"/>
    <property type="match status" value="1"/>
</dbReference>
<proteinExistence type="inferred from homology"/>
<dbReference type="Proteomes" id="UP000749010">
    <property type="component" value="Unassembled WGS sequence"/>
</dbReference>
<dbReference type="CDD" id="cd00085">
    <property type="entry name" value="HNHc"/>
    <property type="match status" value="1"/>
</dbReference>
<dbReference type="PANTHER" id="PTHR41286:SF1">
    <property type="entry name" value="HNH NUCLEASE YAJD-RELATED"/>
    <property type="match status" value="1"/>
</dbReference>
<evidence type="ECO:0000313" key="7">
    <source>
        <dbReference type="Proteomes" id="UP000749010"/>
    </source>
</evidence>
<evidence type="ECO:0000313" key="6">
    <source>
        <dbReference type="EMBL" id="NMQ28470.1"/>
    </source>
</evidence>
<reference evidence="6 7" key="1">
    <citation type="submission" date="2019-03" db="EMBL/GenBank/DDBJ databases">
        <title>Metabolic reconstructions from genomes of highly enriched 'Candidatus Accumulibacter' and 'Candidatus Competibacter' bioreactor populations.</title>
        <authorList>
            <person name="Annavajhala M.K."/>
            <person name="Welles L."/>
            <person name="Abbas B."/>
            <person name="Sorokin D."/>
            <person name="Park H."/>
            <person name="Van Loosdrecht M."/>
            <person name="Chandran K."/>
        </authorList>
    </citation>
    <scope>NUCLEOTIDE SEQUENCE [LARGE SCALE GENOMIC DNA]</scope>
    <source>
        <strain evidence="6 7">SBR_S</strain>
    </source>
</reference>
<dbReference type="GO" id="GO:0004519">
    <property type="term" value="F:endonuclease activity"/>
    <property type="evidence" value="ECO:0007669"/>
    <property type="project" value="UniProtKB-KW"/>
</dbReference>
<comment type="caution">
    <text evidence="6">The sequence shown here is derived from an EMBL/GenBank/DDBJ whole genome shotgun (WGS) entry which is preliminary data.</text>
</comment>
<dbReference type="InterPro" id="IPR002711">
    <property type="entry name" value="HNH"/>
</dbReference>
<keyword evidence="2" id="KW-0378">Hydrolase</keyword>
<evidence type="ECO:0000256" key="1">
    <source>
        <dbReference type="ARBA" id="ARBA00022722"/>
    </source>
</evidence>
<organism evidence="6 7">
    <name type="scientific">Candidatus Accumulibacter phosphatis</name>
    <dbReference type="NCBI Taxonomy" id="327160"/>
    <lineage>
        <taxon>Bacteria</taxon>
        <taxon>Pseudomonadati</taxon>
        <taxon>Pseudomonadota</taxon>
        <taxon>Betaproteobacteria</taxon>
        <taxon>Candidatus Accumulibacter</taxon>
    </lineage>
</organism>
<keyword evidence="1" id="KW-0540">Nuclease</keyword>
<sequence length="132" mass="14732">MPLRAPTPCRHPGCGAVLTTPGYCDAHRADHRQWDSNTGKRKRQEKRALPTNSAAWRGLRARLLREAPLCQECLRLGVLCAASVVDHIDGDSHNNDRSNLQSLCSRCHARVTARHDGGFGNPNRRRQADRDC</sequence>
<comment type="similarity">
    <text evidence="3">Belongs to the HNH nuclease family.</text>
</comment>
<evidence type="ECO:0000256" key="2">
    <source>
        <dbReference type="ARBA" id="ARBA00022801"/>
    </source>
</evidence>
<dbReference type="Pfam" id="PF01844">
    <property type="entry name" value="HNH"/>
    <property type="match status" value="1"/>
</dbReference>
<evidence type="ECO:0000256" key="3">
    <source>
        <dbReference type="ARBA" id="ARBA00038412"/>
    </source>
</evidence>
<dbReference type="InterPro" id="IPR003615">
    <property type="entry name" value="HNH_nuc"/>
</dbReference>
<name>A0ABX1TW92_9PROT</name>
<feature type="domain" description="HNH nuclease" evidence="5">
    <location>
        <begin position="58"/>
        <end position="109"/>
    </location>
</feature>
<evidence type="ECO:0000259" key="5">
    <source>
        <dbReference type="SMART" id="SM00507"/>
    </source>
</evidence>
<keyword evidence="7" id="KW-1185">Reference proteome</keyword>
<accession>A0ABX1TW92</accession>
<protein>
    <recommendedName>
        <fullName evidence="4">Putative HNH nuclease YajD</fullName>
    </recommendedName>
</protein>
<evidence type="ECO:0000256" key="4">
    <source>
        <dbReference type="ARBA" id="ARBA00040194"/>
    </source>
</evidence>
<dbReference type="EMBL" id="SPMY01000033">
    <property type="protein sequence ID" value="NMQ28470.1"/>
    <property type="molecule type" value="Genomic_DNA"/>
</dbReference>